<feature type="transmembrane region" description="Helical" evidence="9">
    <location>
        <begin position="136"/>
        <end position="155"/>
    </location>
</feature>
<dbReference type="GO" id="GO:0005921">
    <property type="term" value="C:gap junction"/>
    <property type="evidence" value="ECO:0007669"/>
    <property type="project" value="UniProtKB-UniRule"/>
</dbReference>
<evidence type="ECO:0000256" key="8">
    <source>
        <dbReference type="ARBA" id="ARBA00023303"/>
    </source>
</evidence>
<evidence type="ECO:0000256" key="2">
    <source>
        <dbReference type="ARBA" id="ARBA00022448"/>
    </source>
</evidence>
<keyword evidence="12" id="KW-1185">Reference proteome</keyword>
<keyword evidence="5 9" id="KW-1133">Transmembrane helix</keyword>
<comment type="similarity">
    <text evidence="9">Belongs to the pannexin family.</text>
</comment>
<dbReference type="PROSITE" id="PS51013">
    <property type="entry name" value="PANNEXIN"/>
    <property type="match status" value="1"/>
</dbReference>
<feature type="compositionally biased region" description="Polar residues" evidence="10">
    <location>
        <begin position="397"/>
        <end position="420"/>
    </location>
</feature>
<feature type="region of interest" description="Disordered" evidence="10">
    <location>
        <begin position="397"/>
        <end position="434"/>
    </location>
</feature>
<protein>
    <recommendedName>
        <fullName evidence="9">Innexin</fullName>
    </recommendedName>
</protein>
<gene>
    <name evidence="9" type="primary">inx</name>
</gene>
<keyword evidence="7 9" id="KW-0472">Membrane</keyword>
<evidence type="ECO:0000256" key="1">
    <source>
        <dbReference type="ARBA" id="ARBA00004651"/>
    </source>
</evidence>
<comment type="function">
    <text evidence="9">Structural component of the gap junctions.</text>
</comment>
<dbReference type="Pfam" id="PF00876">
    <property type="entry name" value="Innexin"/>
    <property type="match status" value="1"/>
</dbReference>
<reference evidence="11" key="1">
    <citation type="submission" date="2021-01" db="UniProtKB">
        <authorList>
            <consortium name="EnsemblMetazoa"/>
        </authorList>
    </citation>
    <scope>IDENTIFICATION</scope>
</reference>
<keyword evidence="6 9" id="KW-0406">Ion transport</keyword>
<keyword evidence="4 9" id="KW-0812">Transmembrane</keyword>
<evidence type="ECO:0000256" key="9">
    <source>
        <dbReference type="RuleBase" id="RU010713"/>
    </source>
</evidence>
<evidence type="ECO:0000313" key="11">
    <source>
        <dbReference type="EnsemblMetazoa" id="CLYHEMP011521.1"/>
    </source>
</evidence>
<dbReference type="GO" id="GO:0005243">
    <property type="term" value="F:gap junction channel activity"/>
    <property type="evidence" value="ECO:0007669"/>
    <property type="project" value="TreeGrafter"/>
</dbReference>
<comment type="subcellular location">
    <subcellularLocation>
        <location evidence="1 9">Cell membrane</location>
        <topology evidence="1 9">Multi-pass membrane protein</topology>
    </subcellularLocation>
</comment>
<dbReference type="GO" id="GO:0005886">
    <property type="term" value="C:plasma membrane"/>
    <property type="evidence" value="ECO:0007669"/>
    <property type="project" value="UniProtKB-SubCell"/>
</dbReference>
<name>A0A7M5UKL7_9CNID</name>
<dbReference type="Proteomes" id="UP000594262">
    <property type="component" value="Unplaced"/>
</dbReference>
<evidence type="ECO:0000256" key="6">
    <source>
        <dbReference type="ARBA" id="ARBA00023065"/>
    </source>
</evidence>
<proteinExistence type="inferred from homology"/>
<evidence type="ECO:0000256" key="4">
    <source>
        <dbReference type="ARBA" id="ARBA00022692"/>
    </source>
</evidence>
<dbReference type="EnsemblMetazoa" id="CLYHEMT011521.1">
    <property type="protein sequence ID" value="CLYHEMP011521.1"/>
    <property type="gene ID" value="CLYHEMG011521"/>
</dbReference>
<dbReference type="PANTHER" id="PTHR11893:SF36">
    <property type="entry name" value="INNEXIN-5"/>
    <property type="match status" value="1"/>
</dbReference>
<feature type="transmembrane region" description="Helical" evidence="9">
    <location>
        <begin position="30"/>
        <end position="48"/>
    </location>
</feature>
<sequence>MHALTESVWEVITWKSKTPYDAASDQYTRIFMPKLFIISSLVMGFSYFNDKLNCMVSSRLNGLKEFVQETCWIQGFYIYHEMHTKLNESSYYGIPEYSGYDGITKAGQLCSMIDRAGGMNKACTEMTKRFFLHYQWLPFFVCSMAILYFFPYLVFKAGNSDMISLVEIVASGSMKDMDKVVNNYFNYKINSKVKMRLIVWFNFFVKILYISINFTGFFLTDYAMDSLFIEYGMNWLEWNDVPNHIAHDIVKRGTPKPGDHFLPSVGMCEIHEQLKDKRGIYIDKHKVICEISQNIRYQYIFIILWFFFAVGVLISFLGLFHFLYLTGKSMFIVYNPSCYDEELYEKVSEQLTLREVEYLEKIRVMDMTMYGEVIRELYRYKPGLQTIKRFNESATSDSVSLMPSAPNTARSARTPRTTLYDSRDAGTPRIMAGV</sequence>
<evidence type="ECO:0000256" key="5">
    <source>
        <dbReference type="ARBA" id="ARBA00022989"/>
    </source>
</evidence>
<dbReference type="InterPro" id="IPR000990">
    <property type="entry name" value="Innexin"/>
</dbReference>
<keyword evidence="3" id="KW-1003">Cell membrane</keyword>
<organism evidence="11 12">
    <name type="scientific">Clytia hemisphaerica</name>
    <dbReference type="NCBI Taxonomy" id="252671"/>
    <lineage>
        <taxon>Eukaryota</taxon>
        <taxon>Metazoa</taxon>
        <taxon>Cnidaria</taxon>
        <taxon>Hydrozoa</taxon>
        <taxon>Hydroidolina</taxon>
        <taxon>Leptothecata</taxon>
        <taxon>Obeliida</taxon>
        <taxon>Clytiidae</taxon>
        <taxon>Clytia</taxon>
    </lineage>
</organism>
<evidence type="ECO:0000256" key="3">
    <source>
        <dbReference type="ARBA" id="ARBA00022475"/>
    </source>
</evidence>
<feature type="transmembrane region" description="Helical" evidence="9">
    <location>
        <begin position="299"/>
        <end position="325"/>
    </location>
</feature>
<evidence type="ECO:0000256" key="10">
    <source>
        <dbReference type="SAM" id="MobiDB-lite"/>
    </source>
</evidence>
<accession>A0A7M5UKL7</accession>
<keyword evidence="2 9" id="KW-0813">Transport</keyword>
<feature type="transmembrane region" description="Helical" evidence="9">
    <location>
        <begin position="197"/>
        <end position="219"/>
    </location>
</feature>
<dbReference type="PANTHER" id="PTHR11893">
    <property type="entry name" value="INNEXIN"/>
    <property type="match status" value="1"/>
</dbReference>
<evidence type="ECO:0000313" key="12">
    <source>
        <dbReference type="Proteomes" id="UP000594262"/>
    </source>
</evidence>
<dbReference type="GO" id="GO:0034220">
    <property type="term" value="P:monoatomic ion transmembrane transport"/>
    <property type="evidence" value="ECO:0007669"/>
    <property type="project" value="UniProtKB-KW"/>
</dbReference>
<keyword evidence="8 9" id="KW-0407">Ion channel</keyword>
<evidence type="ECO:0000256" key="7">
    <source>
        <dbReference type="ARBA" id="ARBA00023136"/>
    </source>
</evidence>
<dbReference type="AlphaFoldDB" id="A0A7M5UKL7"/>
<dbReference type="OrthoDB" id="5867527at2759"/>